<gene>
    <name evidence="2" type="ORF">THAOC_15141</name>
</gene>
<dbReference type="Pfam" id="PF10217">
    <property type="entry name" value="DUF2039"/>
    <property type="match status" value="1"/>
</dbReference>
<dbReference type="InterPro" id="IPR019351">
    <property type="entry name" value="DUF2039"/>
</dbReference>
<dbReference type="eggNOG" id="KOG3241">
    <property type="taxonomic scope" value="Eukaryota"/>
</dbReference>
<dbReference type="PANTHER" id="PTHR22876:SF5">
    <property type="entry name" value="CHROMOSOME 9 OPEN READING FRAME 85"/>
    <property type="match status" value="1"/>
</dbReference>
<feature type="region of interest" description="Disordered" evidence="1">
    <location>
        <begin position="1"/>
        <end position="33"/>
    </location>
</feature>
<comment type="caution">
    <text evidence="2">The sequence shown here is derived from an EMBL/GenBank/DDBJ whole genome shotgun (WGS) entry which is preliminary data.</text>
</comment>
<dbReference type="OMA" id="AAYHTIC"/>
<dbReference type="OrthoDB" id="250548at2759"/>
<dbReference type="Proteomes" id="UP000266841">
    <property type="component" value="Unassembled WGS sequence"/>
</dbReference>
<feature type="compositionally biased region" description="Acidic residues" evidence="1">
    <location>
        <begin position="242"/>
        <end position="255"/>
    </location>
</feature>
<accession>K0SDJ3</accession>
<keyword evidence="3" id="KW-1185">Reference proteome</keyword>
<evidence type="ECO:0000256" key="1">
    <source>
        <dbReference type="SAM" id="MobiDB-lite"/>
    </source>
</evidence>
<name>K0SDJ3_THAOC</name>
<protein>
    <submittedName>
        <fullName evidence="2">Uncharacterized protein</fullName>
    </submittedName>
</protein>
<dbReference type="AlphaFoldDB" id="K0SDJ3"/>
<dbReference type="EMBL" id="AGNL01017585">
    <property type="protein sequence ID" value="EJK64153.1"/>
    <property type="molecule type" value="Genomic_DNA"/>
</dbReference>
<organism evidence="2 3">
    <name type="scientific">Thalassiosira oceanica</name>
    <name type="common">Marine diatom</name>
    <dbReference type="NCBI Taxonomy" id="159749"/>
    <lineage>
        <taxon>Eukaryota</taxon>
        <taxon>Sar</taxon>
        <taxon>Stramenopiles</taxon>
        <taxon>Ochrophyta</taxon>
        <taxon>Bacillariophyta</taxon>
        <taxon>Coscinodiscophyceae</taxon>
        <taxon>Thalassiosirophycidae</taxon>
        <taxon>Thalassiosirales</taxon>
        <taxon>Thalassiosiraceae</taxon>
        <taxon>Thalassiosira</taxon>
    </lineage>
</organism>
<evidence type="ECO:0000313" key="2">
    <source>
        <dbReference type="EMBL" id="EJK64153.1"/>
    </source>
</evidence>
<evidence type="ECO:0000313" key="3">
    <source>
        <dbReference type="Proteomes" id="UP000266841"/>
    </source>
</evidence>
<feature type="compositionally biased region" description="Basic residues" evidence="1">
    <location>
        <begin position="7"/>
        <end position="17"/>
    </location>
</feature>
<proteinExistence type="predicted"/>
<feature type="region of interest" description="Disordered" evidence="1">
    <location>
        <begin position="207"/>
        <end position="259"/>
    </location>
</feature>
<sequence>MPPPGGTKKKKKGRAPKHQNSFAFRHNPKSKKTDKILASPNVGVCGRCHDKIEWRKKYRKYKPRTQPGKCNVCGQKNIMAAYHTICTKCAGSEKEIMAMLERYLGSDRQHDESNPAHEPSASCAASPCSSVKATPKSMRRIRVCAMCTNCPALSKYSNASPEDMEIVEELQRLEDMVEDGVHADGHRLTLRETKSLERKIEKLQEELKERKRSRKGKEDGTGNGDGREDEGADISSQVGGEGIEEEEESNSDVDDPFLKLTGGKALVGEEYQKMLLQKQETAGVR</sequence>
<dbReference type="PANTHER" id="PTHR22876">
    <property type="entry name" value="ZGC:101016"/>
    <property type="match status" value="1"/>
</dbReference>
<reference evidence="2 3" key="1">
    <citation type="journal article" date="2012" name="Genome Biol.">
        <title>Genome and low-iron response of an oceanic diatom adapted to chronic iron limitation.</title>
        <authorList>
            <person name="Lommer M."/>
            <person name="Specht M."/>
            <person name="Roy A.S."/>
            <person name="Kraemer L."/>
            <person name="Andreson R."/>
            <person name="Gutowska M.A."/>
            <person name="Wolf J."/>
            <person name="Bergner S.V."/>
            <person name="Schilhabel M.B."/>
            <person name="Klostermeier U.C."/>
            <person name="Beiko R.G."/>
            <person name="Rosenstiel P."/>
            <person name="Hippler M."/>
            <person name="Laroche J."/>
        </authorList>
    </citation>
    <scope>NUCLEOTIDE SEQUENCE [LARGE SCALE GENOMIC DNA]</scope>
    <source>
        <strain evidence="2 3">CCMP1005</strain>
    </source>
</reference>